<feature type="signal peptide" evidence="2">
    <location>
        <begin position="1"/>
        <end position="21"/>
    </location>
</feature>
<keyword evidence="4" id="KW-1185">Reference proteome</keyword>
<dbReference type="EMBL" id="CCFA01004205">
    <property type="protein sequence ID" value="CDS01612.1"/>
    <property type="molecule type" value="Genomic_DNA"/>
</dbReference>
<dbReference type="AlphaFoldDB" id="A0A0F7S3R9"/>
<name>A0A0F7S3R9_9BASI</name>
<sequence>MNHFILLTIALLATFFGVTLADPKYEDFCGGKDPQPKPFLTVCLHSNDGDLSWKYKTSDDMGLYKSSKDPTTGLQRASSGPPAGDNEAAHSRHCFATSLSPAPLSVADSVVRRRDLEEWKRFSGTPALSWDIEALRTIAVHTFSPKDSSPSRSFRLPTLKPKRCLRLFFYIFQLNMKSFSALLATISIATCIGVASATNYADICIGQGPPQTKSFLALCVKSNDGKIWQVEKPEDVGLYYFSQDTTQFAIVFLSPRATVEFNTDVRTVSIYARPDGCFDYRFTAIISDPSIGDYKKDCDIHKVFYIPR</sequence>
<feature type="region of interest" description="Disordered" evidence="1">
    <location>
        <begin position="64"/>
        <end position="88"/>
    </location>
</feature>
<evidence type="ECO:0000256" key="2">
    <source>
        <dbReference type="SAM" id="SignalP"/>
    </source>
</evidence>
<proteinExistence type="predicted"/>
<gene>
    <name evidence="3" type="primary">SSCI70380.1</name>
</gene>
<keyword evidence="2" id="KW-0732">Signal</keyword>
<feature type="compositionally biased region" description="Polar residues" evidence="1">
    <location>
        <begin position="69"/>
        <end position="78"/>
    </location>
</feature>
<evidence type="ECO:0000313" key="4">
    <source>
        <dbReference type="Proteomes" id="UP000242770"/>
    </source>
</evidence>
<accession>A0A0F7S3R9</accession>
<organism evidence="3 4">
    <name type="scientific">Sporisorium scitamineum</name>
    <dbReference type="NCBI Taxonomy" id="49012"/>
    <lineage>
        <taxon>Eukaryota</taxon>
        <taxon>Fungi</taxon>
        <taxon>Dikarya</taxon>
        <taxon>Basidiomycota</taxon>
        <taxon>Ustilaginomycotina</taxon>
        <taxon>Ustilaginomycetes</taxon>
        <taxon>Ustilaginales</taxon>
        <taxon>Ustilaginaceae</taxon>
        <taxon>Sporisorium</taxon>
    </lineage>
</organism>
<protein>
    <recommendedName>
        <fullName evidence="5">Mig1 protein</fullName>
    </recommendedName>
</protein>
<evidence type="ECO:0008006" key="5">
    <source>
        <dbReference type="Google" id="ProtNLM"/>
    </source>
</evidence>
<dbReference type="Proteomes" id="UP000242770">
    <property type="component" value="Unassembled WGS sequence"/>
</dbReference>
<evidence type="ECO:0000256" key="1">
    <source>
        <dbReference type="SAM" id="MobiDB-lite"/>
    </source>
</evidence>
<reference evidence="4" key="1">
    <citation type="submission" date="2014-06" db="EMBL/GenBank/DDBJ databases">
        <authorList>
            <person name="Berkman P.J."/>
        </authorList>
    </citation>
    <scope>NUCLEOTIDE SEQUENCE [LARGE SCALE GENOMIC DNA]</scope>
</reference>
<feature type="chain" id="PRO_5002521652" description="Mig1 protein" evidence="2">
    <location>
        <begin position="22"/>
        <end position="308"/>
    </location>
</feature>
<evidence type="ECO:0000313" key="3">
    <source>
        <dbReference type="EMBL" id="CDS01612.1"/>
    </source>
</evidence>